<organism evidence="1 2">
    <name type="scientific">Arenibacter algicola</name>
    <dbReference type="NCBI Taxonomy" id="616991"/>
    <lineage>
        <taxon>Bacteria</taxon>
        <taxon>Pseudomonadati</taxon>
        <taxon>Bacteroidota</taxon>
        <taxon>Flavobacteriia</taxon>
        <taxon>Flavobacteriales</taxon>
        <taxon>Flavobacteriaceae</taxon>
        <taxon>Arenibacter</taxon>
    </lineage>
</organism>
<dbReference type="Proteomes" id="UP000204551">
    <property type="component" value="Chromosome"/>
</dbReference>
<dbReference type="EMBL" id="CP022515">
    <property type="protein sequence ID" value="ASO05483.1"/>
    <property type="molecule type" value="Genomic_DNA"/>
</dbReference>
<reference evidence="1 2" key="1">
    <citation type="submission" date="2017-07" db="EMBL/GenBank/DDBJ databases">
        <title>Genome Sequence of Arenibacter algicola Strain SMS7 Isolated from a culture of the Diatom Skeletonema marinoi.</title>
        <authorList>
            <person name="Topel M."/>
            <person name="Pinder M.I.M."/>
            <person name="Johansson O.N."/>
            <person name="Kourtchenko O."/>
            <person name="Godhe A."/>
            <person name="Clarke A.K."/>
        </authorList>
    </citation>
    <scope>NUCLEOTIDE SEQUENCE [LARGE SCALE GENOMIC DNA]</scope>
    <source>
        <strain evidence="1 2">SMS7</strain>
    </source>
</reference>
<protein>
    <submittedName>
        <fullName evidence="1">Uncharacterized protein</fullName>
    </submittedName>
</protein>
<accession>A0A221UW48</accession>
<dbReference type="AlphaFoldDB" id="A0A221UW48"/>
<gene>
    <name evidence="1" type="ORF">AREALGSMS7_02024</name>
</gene>
<evidence type="ECO:0000313" key="1">
    <source>
        <dbReference type="EMBL" id="ASO05483.1"/>
    </source>
</evidence>
<dbReference type="KEGG" id="aalg:AREALGSMS7_02024"/>
<name>A0A221UW48_9FLAO</name>
<evidence type="ECO:0000313" key="2">
    <source>
        <dbReference type="Proteomes" id="UP000204551"/>
    </source>
</evidence>
<proteinExistence type="predicted"/>
<sequence length="36" mass="4167">MSNSRYVTNFGDNTILEKFTRAERSLFQQDNGLLLS</sequence>